<reference evidence="7" key="1">
    <citation type="journal article" date="2016" name="Nat. Commun.">
        <title>The Gonium pectorale genome demonstrates co-option of cell cycle regulation during the evolution of multicellularity.</title>
        <authorList>
            <person name="Hanschen E.R."/>
            <person name="Marriage T.N."/>
            <person name="Ferris P.J."/>
            <person name="Hamaji T."/>
            <person name="Toyoda A."/>
            <person name="Fujiyama A."/>
            <person name="Neme R."/>
            <person name="Noguchi H."/>
            <person name="Minakuchi Y."/>
            <person name="Suzuki M."/>
            <person name="Kawai-Toyooka H."/>
            <person name="Smith D.R."/>
            <person name="Sparks H."/>
            <person name="Anderson J."/>
            <person name="Bakaric R."/>
            <person name="Luria V."/>
            <person name="Karger A."/>
            <person name="Kirschner M.W."/>
            <person name="Durand P.M."/>
            <person name="Michod R.E."/>
            <person name="Nozaki H."/>
            <person name="Olson B.J."/>
        </authorList>
    </citation>
    <scope>NUCLEOTIDE SEQUENCE [LARGE SCALE GENOMIC DNA]</scope>
    <source>
        <strain evidence="7">NIES-2863</strain>
    </source>
</reference>
<dbReference type="AlphaFoldDB" id="A0A150G967"/>
<gene>
    <name evidence="6" type="ORF">GPECTOR_44g68</name>
</gene>
<evidence type="ECO:0000313" key="6">
    <source>
        <dbReference type="EMBL" id="KXZ46392.1"/>
    </source>
</evidence>
<dbReference type="GO" id="GO:0005634">
    <property type="term" value="C:nucleus"/>
    <property type="evidence" value="ECO:0007669"/>
    <property type="project" value="TreeGrafter"/>
</dbReference>
<dbReference type="SUPFAM" id="SSF52047">
    <property type="entry name" value="RNI-like"/>
    <property type="match status" value="1"/>
</dbReference>
<name>A0A150G967_GONPE</name>
<feature type="region of interest" description="Disordered" evidence="5">
    <location>
        <begin position="205"/>
        <end position="233"/>
    </location>
</feature>
<dbReference type="STRING" id="33097.A0A150G967"/>
<evidence type="ECO:0000256" key="2">
    <source>
        <dbReference type="ARBA" id="ARBA00022468"/>
    </source>
</evidence>
<keyword evidence="4" id="KW-0677">Repeat</keyword>
<dbReference type="GO" id="GO:0031267">
    <property type="term" value="F:small GTPase binding"/>
    <property type="evidence" value="ECO:0007669"/>
    <property type="project" value="TreeGrafter"/>
</dbReference>
<dbReference type="GO" id="GO:0048471">
    <property type="term" value="C:perinuclear region of cytoplasm"/>
    <property type="evidence" value="ECO:0007669"/>
    <property type="project" value="TreeGrafter"/>
</dbReference>
<dbReference type="Proteomes" id="UP000075714">
    <property type="component" value="Unassembled WGS sequence"/>
</dbReference>
<evidence type="ECO:0000256" key="4">
    <source>
        <dbReference type="ARBA" id="ARBA00022737"/>
    </source>
</evidence>
<dbReference type="Gene3D" id="3.80.10.10">
    <property type="entry name" value="Ribonuclease Inhibitor"/>
    <property type="match status" value="1"/>
</dbReference>
<dbReference type="EMBL" id="LSYV01000045">
    <property type="protein sequence ID" value="KXZ46392.1"/>
    <property type="molecule type" value="Genomic_DNA"/>
</dbReference>
<evidence type="ECO:0000313" key="7">
    <source>
        <dbReference type="Proteomes" id="UP000075714"/>
    </source>
</evidence>
<dbReference type="InterPro" id="IPR001611">
    <property type="entry name" value="Leu-rich_rpt"/>
</dbReference>
<dbReference type="GO" id="GO:0005096">
    <property type="term" value="F:GTPase activator activity"/>
    <property type="evidence" value="ECO:0007669"/>
    <property type="project" value="UniProtKB-KW"/>
</dbReference>
<feature type="compositionally biased region" description="Low complexity" evidence="5">
    <location>
        <begin position="217"/>
        <end position="230"/>
    </location>
</feature>
<dbReference type="PANTHER" id="PTHR24113:SF12">
    <property type="entry name" value="RAN GTPASE-ACTIVATING PROTEIN 1"/>
    <property type="match status" value="1"/>
</dbReference>
<feature type="compositionally biased region" description="Low complexity" evidence="5">
    <location>
        <begin position="141"/>
        <end position="150"/>
    </location>
</feature>
<proteinExistence type="predicted"/>
<keyword evidence="3" id="KW-0433">Leucine-rich repeat</keyword>
<keyword evidence="7" id="KW-1185">Reference proteome</keyword>
<dbReference type="GO" id="GO:0005930">
    <property type="term" value="C:axoneme"/>
    <property type="evidence" value="ECO:0007669"/>
    <property type="project" value="UniProtKB-SubCell"/>
</dbReference>
<dbReference type="PANTHER" id="PTHR24113">
    <property type="entry name" value="RAN GTPASE-ACTIVATING PROTEIN 1"/>
    <property type="match status" value="1"/>
</dbReference>
<accession>A0A150G967</accession>
<dbReference type="InterPro" id="IPR032675">
    <property type="entry name" value="LRR_dom_sf"/>
</dbReference>
<organism evidence="6 7">
    <name type="scientific">Gonium pectorale</name>
    <name type="common">Green alga</name>
    <dbReference type="NCBI Taxonomy" id="33097"/>
    <lineage>
        <taxon>Eukaryota</taxon>
        <taxon>Viridiplantae</taxon>
        <taxon>Chlorophyta</taxon>
        <taxon>core chlorophytes</taxon>
        <taxon>Chlorophyceae</taxon>
        <taxon>CS clade</taxon>
        <taxon>Chlamydomonadales</taxon>
        <taxon>Volvocaceae</taxon>
        <taxon>Gonium</taxon>
    </lineage>
</organism>
<dbReference type="SMART" id="SM00368">
    <property type="entry name" value="LRR_RI"/>
    <property type="match status" value="7"/>
</dbReference>
<protein>
    <submittedName>
        <fullName evidence="6">Uncharacterized protein</fullName>
    </submittedName>
</protein>
<evidence type="ECO:0000256" key="1">
    <source>
        <dbReference type="ARBA" id="ARBA00004430"/>
    </source>
</evidence>
<comment type="subcellular location">
    <subcellularLocation>
        <location evidence="1">Cytoplasm</location>
        <location evidence="1">Cytoskeleton</location>
        <location evidence="1">Cilium axoneme</location>
    </subcellularLocation>
</comment>
<evidence type="ECO:0000256" key="3">
    <source>
        <dbReference type="ARBA" id="ARBA00022614"/>
    </source>
</evidence>
<evidence type="ECO:0000256" key="5">
    <source>
        <dbReference type="SAM" id="MobiDB-lite"/>
    </source>
</evidence>
<dbReference type="GO" id="GO:0005829">
    <property type="term" value="C:cytosol"/>
    <property type="evidence" value="ECO:0007669"/>
    <property type="project" value="TreeGrafter"/>
</dbReference>
<feature type="compositionally biased region" description="Low complexity" evidence="5">
    <location>
        <begin position="88"/>
        <end position="109"/>
    </location>
</feature>
<sequence length="632" mass="63614">MQRHTTTGVTAAGILTSSIAGGGGGAGSGINSGGGGGAVTSRSNADSTSAGGLSTPSFKRRSGSTGRFVAPLGLFGVTTGGAAATVATSAGGGSSASAPAADSAHPTSTLGRMIGAPNTSLATGPPHSPRSLGPPGVQRSSPSGTALSGAPAGGAGGGMMATTALLRPGVRATPKGDVGSGSVGRKVAAVDNIGDALGRFFQESMDLAPRPPPRPPSSSSSSDGDPGPFSSDDEAVTQEELDVLEKIYLWPPGSGVTSSYNLLLETRHAVAAALAGAEDEEAQHSGPCDRVGEVGRLTRRYRKQGAGSMFNLSHAVNGVDQVVALVDVLGHPDLAGVSELLLAGNALGDAAFRPLGARLASPACASLRQLDLGSNGLTAASVELLLPLMKDEMAGMSKAQRLRRGLLDGRPPHGVLTRLVLDANPIGDAGAELLCEAAASDYTQLAELRLSRCGLGERGGAAAGRLLENSSAIRILDLSWNTLGRRGGQALGEGLKSASSIQQLLLGWTGITDTGASYIAKAIKSNATLQLLDMSGDSVSGDTSLVLLDSVQDNGALRVIILRDNPVGVLAARRLLKAANQGVIESVDLLGCSFGGMGSSTVVWDPHDPDGVYDLDLEVPAHYQVGVRGERG</sequence>
<dbReference type="Pfam" id="PF13516">
    <property type="entry name" value="LRR_6"/>
    <property type="match status" value="3"/>
</dbReference>
<dbReference type="OrthoDB" id="120976at2759"/>
<feature type="region of interest" description="Disordered" evidence="5">
    <location>
        <begin position="33"/>
        <end position="65"/>
    </location>
</feature>
<comment type="caution">
    <text evidence="6">The sequence shown here is derived from an EMBL/GenBank/DDBJ whole genome shotgun (WGS) entry which is preliminary data.</text>
</comment>
<dbReference type="GO" id="GO:0006913">
    <property type="term" value="P:nucleocytoplasmic transport"/>
    <property type="evidence" value="ECO:0007669"/>
    <property type="project" value="TreeGrafter"/>
</dbReference>
<feature type="region of interest" description="Disordered" evidence="5">
    <location>
        <begin position="88"/>
        <end position="160"/>
    </location>
</feature>
<keyword evidence="2" id="KW-0343">GTPase activation</keyword>
<feature type="compositionally biased region" description="Polar residues" evidence="5">
    <location>
        <begin position="40"/>
        <end position="57"/>
    </location>
</feature>
<dbReference type="InterPro" id="IPR027038">
    <property type="entry name" value="RanGap"/>
</dbReference>